<dbReference type="EMBL" id="CP040396">
    <property type="protein sequence ID" value="QCT01221.1"/>
    <property type="molecule type" value="Genomic_DNA"/>
</dbReference>
<dbReference type="OrthoDB" id="9763643at2"/>
<sequence length="253" mass="27243">MKKVWIDAGHGGTDPGASGNGLQEKNVVLAIAKGIQQRLEAEYQEVQVLMSRSTDVFLELPQRTAAANRAGADILISIHCNAGGGSGGFESFRYTKPSSESVRLQNHLHTDIMAALRPFGVNDRGQKSANFHMVRESAMPAVLTENLFVDVASDAAKLKQNEVIAALVNGHVTGIAKHLGLQAKEASPVAETPNSARDIHTVSPWAQAAWDEAVKNGLFDGKRPGAPLTREEAAIVFNRLRNQLMAMLQSDKD</sequence>
<keyword evidence="1 4" id="KW-0378">Hydrolase</keyword>
<dbReference type="Pfam" id="PF01520">
    <property type="entry name" value="Amidase_3"/>
    <property type="match status" value="1"/>
</dbReference>
<dbReference type="InterPro" id="IPR050695">
    <property type="entry name" value="N-acetylmuramoyl_amidase_3"/>
</dbReference>
<dbReference type="InterPro" id="IPR002508">
    <property type="entry name" value="MurNAc-LAA_cat"/>
</dbReference>
<dbReference type="PANTHER" id="PTHR30404:SF0">
    <property type="entry name" value="N-ACETYLMURAMOYL-L-ALANINE AMIDASE AMIC"/>
    <property type="match status" value="1"/>
</dbReference>
<dbReference type="Gene3D" id="3.40.630.40">
    <property type="entry name" value="Zn-dependent exopeptidases"/>
    <property type="match status" value="1"/>
</dbReference>
<dbReference type="SUPFAM" id="SSF53187">
    <property type="entry name" value="Zn-dependent exopeptidases"/>
    <property type="match status" value="1"/>
</dbReference>
<dbReference type="RefSeq" id="WP_138224311.1">
    <property type="nucleotide sequence ID" value="NZ_CP040396.1"/>
</dbReference>
<dbReference type="KEGG" id="palo:E6C60_0498"/>
<accession>A0A4P8XIS4</accession>
<reference evidence="4 5" key="1">
    <citation type="submission" date="2019-05" db="EMBL/GenBank/DDBJ databases">
        <authorList>
            <person name="Chen C."/>
        </authorList>
    </citation>
    <scope>NUCLEOTIDE SEQUENCE [LARGE SCALE GENOMIC DNA]</scope>
    <source>
        <strain evidence="4 5">HB172198</strain>
    </source>
</reference>
<organism evidence="4 5">
    <name type="scientific">Paenibacillus algicola</name>
    <dbReference type="NCBI Taxonomy" id="2565926"/>
    <lineage>
        <taxon>Bacteria</taxon>
        <taxon>Bacillati</taxon>
        <taxon>Bacillota</taxon>
        <taxon>Bacilli</taxon>
        <taxon>Bacillales</taxon>
        <taxon>Paenibacillaceae</taxon>
        <taxon>Paenibacillus</taxon>
    </lineage>
</organism>
<dbReference type="AlphaFoldDB" id="A0A4P8XIS4"/>
<feature type="region of interest" description="Disordered" evidence="2">
    <location>
        <begin position="1"/>
        <end position="20"/>
    </location>
</feature>
<dbReference type="CDD" id="cd02696">
    <property type="entry name" value="MurNAc-LAA"/>
    <property type="match status" value="1"/>
</dbReference>
<dbReference type="GO" id="GO:0009253">
    <property type="term" value="P:peptidoglycan catabolic process"/>
    <property type="evidence" value="ECO:0007669"/>
    <property type="project" value="InterPro"/>
</dbReference>
<name>A0A4P8XIS4_9BACL</name>
<dbReference type="GO" id="GO:0008745">
    <property type="term" value="F:N-acetylmuramoyl-L-alanine amidase activity"/>
    <property type="evidence" value="ECO:0007669"/>
    <property type="project" value="InterPro"/>
</dbReference>
<dbReference type="PANTHER" id="PTHR30404">
    <property type="entry name" value="N-ACETYLMURAMOYL-L-ALANINE AMIDASE"/>
    <property type="match status" value="1"/>
</dbReference>
<keyword evidence="5" id="KW-1185">Reference proteome</keyword>
<evidence type="ECO:0000313" key="4">
    <source>
        <dbReference type="EMBL" id="QCT01221.1"/>
    </source>
</evidence>
<evidence type="ECO:0000313" key="5">
    <source>
        <dbReference type="Proteomes" id="UP000300879"/>
    </source>
</evidence>
<proteinExistence type="predicted"/>
<dbReference type="GO" id="GO:0030288">
    <property type="term" value="C:outer membrane-bounded periplasmic space"/>
    <property type="evidence" value="ECO:0007669"/>
    <property type="project" value="TreeGrafter"/>
</dbReference>
<protein>
    <submittedName>
        <fullName evidence="4">Cell wall hydrolase/autolysin</fullName>
    </submittedName>
</protein>
<evidence type="ECO:0000256" key="1">
    <source>
        <dbReference type="ARBA" id="ARBA00022801"/>
    </source>
</evidence>
<gene>
    <name evidence="4" type="ORF">E6C60_0498</name>
</gene>
<dbReference type="SMART" id="SM00646">
    <property type="entry name" value="Ami_3"/>
    <property type="match status" value="1"/>
</dbReference>
<evidence type="ECO:0000259" key="3">
    <source>
        <dbReference type="SMART" id="SM00646"/>
    </source>
</evidence>
<dbReference type="Proteomes" id="UP000300879">
    <property type="component" value="Chromosome"/>
</dbReference>
<feature type="domain" description="MurNAc-LAA" evidence="3">
    <location>
        <begin position="64"/>
        <end position="176"/>
    </location>
</feature>
<evidence type="ECO:0000256" key="2">
    <source>
        <dbReference type="SAM" id="MobiDB-lite"/>
    </source>
</evidence>